<protein>
    <submittedName>
        <fullName evidence="10">Unannotated protein</fullName>
    </submittedName>
</protein>
<comment type="subcellular location">
    <subcellularLocation>
        <location evidence="1">Cell membrane</location>
        <topology evidence="1">Multi-pass membrane protein</topology>
    </subcellularLocation>
</comment>
<feature type="transmembrane region" description="Helical" evidence="7">
    <location>
        <begin position="12"/>
        <end position="38"/>
    </location>
</feature>
<keyword evidence="6 7" id="KW-0472">Membrane</keyword>
<feature type="transmembrane region" description="Helical" evidence="7">
    <location>
        <begin position="50"/>
        <end position="72"/>
    </location>
</feature>
<keyword evidence="3" id="KW-1003">Cell membrane</keyword>
<dbReference type="PANTHER" id="PTHR43414:SF6">
    <property type="entry name" value="MULTIDRUG RESISTANCE PROTEIN MDTG"/>
    <property type="match status" value="1"/>
</dbReference>
<dbReference type="PRINTS" id="PR01035">
    <property type="entry name" value="TCRTETA"/>
</dbReference>
<evidence type="ECO:0000256" key="6">
    <source>
        <dbReference type="ARBA" id="ARBA00023136"/>
    </source>
</evidence>
<feature type="transmembrane region" description="Helical" evidence="7">
    <location>
        <begin position="84"/>
        <end position="108"/>
    </location>
</feature>
<keyword evidence="2" id="KW-0813">Transport</keyword>
<feature type="transmembrane region" description="Helical" evidence="7">
    <location>
        <begin position="255"/>
        <end position="275"/>
    </location>
</feature>
<feature type="transmembrane region" description="Helical" evidence="7">
    <location>
        <begin position="212"/>
        <end position="235"/>
    </location>
</feature>
<dbReference type="EMBL" id="CAFBMO010000037">
    <property type="protein sequence ID" value="CAB4908970.1"/>
    <property type="molecule type" value="Genomic_DNA"/>
</dbReference>
<dbReference type="PANTHER" id="PTHR43414">
    <property type="entry name" value="MULTIDRUG RESISTANCE PROTEIN MDTG"/>
    <property type="match status" value="1"/>
</dbReference>
<evidence type="ECO:0000256" key="3">
    <source>
        <dbReference type="ARBA" id="ARBA00022475"/>
    </source>
</evidence>
<feature type="transmembrane region" description="Helical" evidence="7">
    <location>
        <begin position="311"/>
        <end position="334"/>
    </location>
</feature>
<dbReference type="Gene3D" id="1.20.1250.20">
    <property type="entry name" value="MFS general substrate transporter like domains"/>
    <property type="match status" value="2"/>
</dbReference>
<reference evidence="10" key="1">
    <citation type="submission" date="2020-05" db="EMBL/GenBank/DDBJ databases">
        <authorList>
            <person name="Chiriac C."/>
            <person name="Salcher M."/>
            <person name="Ghai R."/>
            <person name="Kavagutti S V."/>
        </authorList>
    </citation>
    <scope>NUCLEOTIDE SEQUENCE</scope>
</reference>
<dbReference type="InterPro" id="IPR011701">
    <property type="entry name" value="MFS"/>
</dbReference>
<evidence type="ECO:0000313" key="9">
    <source>
        <dbReference type="EMBL" id="CAB4626055.1"/>
    </source>
</evidence>
<evidence type="ECO:0000256" key="1">
    <source>
        <dbReference type="ARBA" id="ARBA00004651"/>
    </source>
</evidence>
<evidence type="ECO:0000256" key="7">
    <source>
        <dbReference type="SAM" id="Phobius"/>
    </source>
</evidence>
<name>A0A6J7GXI9_9ZZZZ</name>
<evidence type="ECO:0000259" key="8">
    <source>
        <dbReference type="PROSITE" id="PS50850"/>
    </source>
</evidence>
<keyword evidence="4 7" id="KW-0812">Transmembrane</keyword>
<dbReference type="AlphaFoldDB" id="A0A6J7GXI9"/>
<keyword evidence="5 7" id="KW-1133">Transmembrane helix</keyword>
<feature type="transmembrane region" description="Helical" evidence="7">
    <location>
        <begin position="287"/>
        <end position="305"/>
    </location>
</feature>
<proteinExistence type="predicted"/>
<feature type="domain" description="Major facilitator superfamily (MFS) profile" evidence="8">
    <location>
        <begin position="12"/>
        <end position="399"/>
    </location>
</feature>
<evidence type="ECO:0000313" key="10">
    <source>
        <dbReference type="EMBL" id="CAB4908970.1"/>
    </source>
</evidence>
<evidence type="ECO:0000256" key="2">
    <source>
        <dbReference type="ARBA" id="ARBA00022448"/>
    </source>
</evidence>
<feature type="transmembrane region" description="Helical" evidence="7">
    <location>
        <begin position="114"/>
        <end position="135"/>
    </location>
</feature>
<dbReference type="GO" id="GO:0022857">
    <property type="term" value="F:transmembrane transporter activity"/>
    <property type="evidence" value="ECO:0007669"/>
    <property type="project" value="InterPro"/>
</dbReference>
<dbReference type="InterPro" id="IPR036259">
    <property type="entry name" value="MFS_trans_sf"/>
</dbReference>
<evidence type="ECO:0000256" key="5">
    <source>
        <dbReference type="ARBA" id="ARBA00022989"/>
    </source>
</evidence>
<feature type="transmembrane region" description="Helical" evidence="7">
    <location>
        <begin position="147"/>
        <end position="167"/>
    </location>
</feature>
<feature type="transmembrane region" description="Helical" evidence="7">
    <location>
        <begin position="375"/>
        <end position="395"/>
    </location>
</feature>
<dbReference type="EMBL" id="CAEZVB010000064">
    <property type="protein sequence ID" value="CAB4626055.1"/>
    <property type="molecule type" value="Genomic_DNA"/>
</dbReference>
<dbReference type="Pfam" id="PF07690">
    <property type="entry name" value="MFS_1"/>
    <property type="match status" value="2"/>
</dbReference>
<dbReference type="InterPro" id="IPR001958">
    <property type="entry name" value="Tet-R_TetA/multi-R_MdtG-like"/>
</dbReference>
<accession>A0A6J7GXI9</accession>
<evidence type="ECO:0000256" key="4">
    <source>
        <dbReference type="ARBA" id="ARBA00022692"/>
    </source>
</evidence>
<sequence length="426" mass="44196">MEDEGAPGWQRNNYAAMLAVFLLCITFSFTIPFLPLYIQQIDPTVSGPDAAMWAGIATGLGGVGSFISGPIWGMLGDKYGRKPMLIRACVGGAVGLVLFGFATSIWQIVAIRGFIGIMAGAPAAAMALIAAGTPASKLPKALGQFQGATLGGIALGPVVAAGFIAAWGYETTFFVAGALMFSGAAVTVFMIKEPKRALAPKGSGTKPSMRTVLRSPLVWGALILVLLLSFAAPMVQPILPPYVVELLPDKTNATAVIGWLFFGISAAGAIASVFAGRVIGRIGLQRVLLISAIGVAMFLIPMGFVNSVIALAVLAIVMSLFGGFLTTSAVTLLPTVVTAAALSSMFGLYQSVQALSAQLGPAVGGIIAANISYEAAFFIAAATLIFLGLPMFYIFKRIAAVHKVVEEPHPHQIEKSVDSQTPSTGR</sequence>
<dbReference type="PROSITE" id="PS50850">
    <property type="entry name" value="MFS"/>
    <property type="match status" value="1"/>
</dbReference>
<dbReference type="SUPFAM" id="SSF103473">
    <property type="entry name" value="MFS general substrate transporter"/>
    <property type="match status" value="1"/>
</dbReference>
<feature type="transmembrane region" description="Helical" evidence="7">
    <location>
        <begin position="173"/>
        <end position="191"/>
    </location>
</feature>
<organism evidence="10">
    <name type="scientific">freshwater metagenome</name>
    <dbReference type="NCBI Taxonomy" id="449393"/>
    <lineage>
        <taxon>unclassified sequences</taxon>
        <taxon>metagenomes</taxon>
        <taxon>ecological metagenomes</taxon>
    </lineage>
</organism>
<gene>
    <name evidence="9" type="ORF">UFOPK1908_01176</name>
    <name evidence="10" type="ORF">UFOPK3576_00970</name>
</gene>
<dbReference type="InterPro" id="IPR020846">
    <property type="entry name" value="MFS_dom"/>
</dbReference>
<dbReference type="GO" id="GO:0005886">
    <property type="term" value="C:plasma membrane"/>
    <property type="evidence" value="ECO:0007669"/>
    <property type="project" value="UniProtKB-SubCell"/>
</dbReference>